<dbReference type="InterPro" id="IPR013111">
    <property type="entry name" value="EGF_extracell"/>
</dbReference>
<dbReference type="Pfam" id="PF08725">
    <property type="entry name" value="Integrin_b_cyt"/>
    <property type="match status" value="1"/>
</dbReference>
<dbReference type="PROSITE" id="PS50234">
    <property type="entry name" value="VWFA"/>
    <property type="match status" value="1"/>
</dbReference>
<feature type="disulfide bond" evidence="14">
    <location>
        <begin position="561"/>
        <end position="566"/>
    </location>
</feature>
<protein>
    <recommendedName>
        <fullName evidence="15">Integrin beta</fullName>
    </recommendedName>
</protein>
<feature type="disulfide bond" evidence="14">
    <location>
        <begin position="536"/>
        <end position="545"/>
    </location>
</feature>
<dbReference type="SUPFAM" id="SSF103575">
    <property type="entry name" value="Plexin repeat"/>
    <property type="match status" value="1"/>
</dbReference>
<dbReference type="InParanoid" id="A0A7R8UEC4"/>
<dbReference type="Gene3D" id="2.60.40.1510">
    <property type="entry name" value="ntegrin, alpha v. Chain A, domain 3"/>
    <property type="match status" value="1"/>
</dbReference>
<dbReference type="Pfam" id="PF07974">
    <property type="entry name" value="EGF_2"/>
    <property type="match status" value="1"/>
</dbReference>
<dbReference type="SMART" id="SM01241">
    <property type="entry name" value="Integrin_b_cyt"/>
    <property type="match status" value="1"/>
</dbReference>
<keyword evidence="6 17" id="KW-0732">Signal</keyword>
<dbReference type="PANTHER" id="PTHR10082">
    <property type="entry name" value="INTEGRIN BETA SUBUNIT"/>
    <property type="match status" value="1"/>
</dbReference>
<dbReference type="SMART" id="SM00327">
    <property type="entry name" value="VWA"/>
    <property type="match status" value="1"/>
</dbReference>
<evidence type="ECO:0000256" key="6">
    <source>
        <dbReference type="ARBA" id="ARBA00022729"/>
    </source>
</evidence>
<dbReference type="GO" id="GO:0016477">
    <property type="term" value="P:cell migration"/>
    <property type="evidence" value="ECO:0007669"/>
    <property type="project" value="TreeGrafter"/>
</dbReference>
<evidence type="ECO:0000256" key="8">
    <source>
        <dbReference type="ARBA" id="ARBA00022889"/>
    </source>
</evidence>
<feature type="disulfide bond" evidence="14">
    <location>
        <begin position="602"/>
        <end position="655"/>
    </location>
</feature>
<feature type="disulfide bond" evidence="14">
    <location>
        <begin position="47"/>
        <end position="59"/>
    </location>
</feature>
<evidence type="ECO:0000256" key="2">
    <source>
        <dbReference type="ARBA" id="ARBA00007449"/>
    </source>
</evidence>
<dbReference type="GO" id="GO:0007229">
    <property type="term" value="P:integrin-mediated signaling pathway"/>
    <property type="evidence" value="ECO:0007669"/>
    <property type="project" value="UniProtKB-KW"/>
</dbReference>
<feature type="disulfide bond" evidence="14">
    <location>
        <begin position="579"/>
        <end position="586"/>
    </location>
</feature>
<comment type="subcellular location">
    <subcellularLocation>
        <location evidence="1 15">Cell membrane</location>
        <topology evidence="1 15">Single-pass type I membrane protein</topology>
    </subcellularLocation>
</comment>
<feature type="disulfide bond" evidence="14">
    <location>
        <begin position="248"/>
        <end position="289"/>
    </location>
</feature>
<dbReference type="FunCoup" id="A0A7R8UEC4">
    <property type="interactions" value="1"/>
</dbReference>
<evidence type="ECO:0000256" key="16">
    <source>
        <dbReference type="SAM" id="Phobius"/>
    </source>
</evidence>
<dbReference type="Pfam" id="PF00362">
    <property type="entry name" value="Integrin_beta"/>
    <property type="match status" value="1"/>
</dbReference>
<evidence type="ECO:0000256" key="12">
    <source>
        <dbReference type="ARBA" id="ARBA00023157"/>
    </source>
</evidence>
<evidence type="ECO:0000313" key="20">
    <source>
        <dbReference type="Proteomes" id="UP000594454"/>
    </source>
</evidence>
<evidence type="ECO:0000256" key="14">
    <source>
        <dbReference type="PIRSR" id="PIRSR002512-1"/>
    </source>
</evidence>
<dbReference type="InterPro" id="IPR057243">
    <property type="entry name" value="Integrin_I-EGF_CS"/>
</dbReference>
<evidence type="ECO:0000256" key="9">
    <source>
        <dbReference type="ARBA" id="ARBA00022989"/>
    </source>
</evidence>
<dbReference type="Gene3D" id="2.10.25.10">
    <property type="entry name" value="Laminin"/>
    <property type="match status" value="3"/>
</dbReference>
<feature type="disulfide bond" evidence="14">
    <location>
        <begin position="478"/>
        <end position="523"/>
    </location>
</feature>
<name>A0A7R8UEC4_HERIL</name>
<feature type="disulfide bond" evidence="14">
    <location>
        <begin position="607"/>
        <end position="616"/>
    </location>
</feature>
<dbReference type="InterPro" id="IPR057073">
    <property type="entry name" value="EGF_integrin_2"/>
</dbReference>
<dbReference type="Proteomes" id="UP000594454">
    <property type="component" value="Chromosome 1"/>
</dbReference>
<keyword evidence="13" id="KW-0325">Glycoprotein</keyword>
<evidence type="ECO:0000256" key="4">
    <source>
        <dbReference type="ARBA" id="ARBA00022536"/>
    </source>
</evidence>
<feature type="disulfide bond" evidence="14">
    <location>
        <begin position="568"/>
        <end position="577"/>
    </location>
</feature>
<feature type="disulfide bond" evidence="14">
    <location>
        <begin position="547"/>
        <end position="550"/>
    </location>
</feature>
<keyword evidence="4" id="KW-0245">EGF-like domain</keyword>
<evidence type="ECO:0000256" key="3">
    <source>
        <dbReference type="ARBA" id="ARBA00022475"/>
    </source>
</evidence>
<keyword evidence="12 14" id="KW-1015">Disulfide bond</keyword>
<feature type="transmembrane region" description="Helical" evidence="16">
    <location>
        <begin position="719"/>
        <end position="741"/>
    </location>
</feature>
<dbReference type="Gene3D" id="1.20.5.100">
    <property type="entry name" value="Cytochrome c1, transmembrane anchor, C-terminal"/>
    <property type="match status" value="1"/>
</dbReference>
<evidence type="ECO:0000256" key="7">
    <source>
        <dbReference type="ARBA" id="ARBA00022737"/>
    </source>
</evidence>
<dbReference type="PROSITE" id="PS52047">
    <property type="entry name" value="I_EGF_2"/>
    <property type="match status" value="2"/>
</dbReference>
<gene>
    <name evidence="19" type="ORF">HERILL_LOCUS2455</name>
</gene>
<proteinExistence type="inferred from homology"/>
<dbReference type="PRINTS" id="PR01186">
    <property type="entry name" value="INTEGRINB"/>
</dbReference>
<dbReference type="AlphaFoldDB" id="A0A7R8UEC4"/>
<dbReference type="Pfam" id="PF17205">
    <property type="entry name" value="PSI_integrin"/>
    <property type="match status" value="1"/>
</dbReference>
<evidence type="ECO:0000313" key="19">
    <source>
        <dbReference type="EMBL" id="CAD7079228.1"/>
    </source>
</evidence>
<dbReference type="EMBL" id="LR899009">
    <property type="protein sequence ID" value="CAD7079228.1"/>
    <property type="molecule type" value="Genomic_DNA"/>
</dbReference>
<keyword evidence="11 16" id="KW-0472">Membrane</keyword>
<evidence type="ECO:0000256" key="1">
    <source>
        <dbReference type="ARBA" id="ARBA00004251"/>
    </source>
</evidence>
<dbReference type="Gene3D" id="3.30.1680.10">
    <property type="entry name" value="ligand-binding face of the semaphorins, domain 2"/>
    <property type="match status" value="1"/>
</dbReference>
<accession>A0A7R8UEC4</accession>
<feature type="chain" id="PRO_5031509815" description="Integrin beta" evidence="17">
    <location>
        <begin position="24"/>
        <end position="792"/>
    </location>
</feature>
<dbReference type="PIRSF" id="PIRSF002512">
    <property type="entry name" value="Integrin_B"/>
    <property type="match status" value="1"/>
</dbReference>
<comment type="similarity">
    <text evidence="2 15">Belongs to the integrin beta chain family.</text>
</comment>
<dbReference type="GO" id="GO:0005925">
    <property type="term" value="C:focal adhesion"/>
    <property type="evidence" value="ECO:0007669"/>
    <property type="project" value="TreeGrafter"/>
</dbReference>
<feature type="disulfide bond" evidence="14">
    <location>
        <begin position="531"/>
        <end position="554"/>
    </location>
</feature>
<evidence type="ECO:0000256" key="11">
    <source>
        <dbReference type="ARBA" id="ARBA00023136"/>
    </source>
</evidence>
<keyword evidence="20" id="KW-1185">Reference proteome</keyword>
<dbReference type="SMART" id="SM00187">
    <property type="entry name" value="INB"/>
    <property type="match status" value="1"/>
</dbReference>
<feature type="disulfide bond" evidence="14">
    <location>
        <begin position="494"/>
        <end position="508"/>
    </location>
</feature>
<reference evidence="19 20" key="1">
    <citation type="submission" date="2020-11" db="EMBL/GenBank/DDBJ databases">
        <authorList>
            <person name="Wallbank WR R."/>
            <person name="Pardo Diaz C."/>
            <person name="Kozak K."/>
            <person name="Martin S."/>
            <person name="Jiggins C."/>
            <person name="Moest M."/>
            <person name="Warren A I."/>
            <person name="Generalovic N T."/>
            <person name="Byers J.R.P. K."/>
            <person name="Montejo-Kovacevich G."/>
            <person name="Yen C E."/>
        </authorList>
    </citation>
    <scope>NUCLEOTIDE SEQUENCE [LARGE SCALE GENOMIC DNA]</scope>
</reference>
<feature type="disulfide bond" evidence="14">
    <location>
        <begin position="483"/>
        <end position="492"/>
    </location>
</feature>
<dbReference type="InterPro" id="IPR033760">
    <property type="entry name" value="Integrin_beta_N"/>
</dbReference>
<feature type="disulfide bond" evidence="14">
    <location>
        <begin position="34"/>
        <end position="44"/>
    </location>
</feature>
<dbReference type="GO" id="GO:0008305">
    <property type="term" value="C:integrin complex"/>
    <property type="evidence" value="ECO:0007669"/>
    <property type="project" value="TreeGrafter"/>
</dbReference>
<evidence type="ECO:0000256" key="5">
    <source>
        <dbReference type="ARBA" id="ARBA00022692"/>
    </source>
</evidence>
<evidence type="ECO:0000256" key="10">
    <source>
        <dbReference type="ARBA" id="ARBA00023037"/>
    </source>
</evidence>
<feature type="disulfide bond" evidence="14">
    <location>
        <begin position="193"/>
        <end position="200"/>
    </location>
</feature>
<evidence type="ECO:0000256" key="13">
    <source>
        <dbReference type="ARBA" id="ARBA00023180"/>
    </source>
</evidence>
<keyword evidence="3" id="KW-1003">Cell membrane</keyword>
<dbReference type="InterPro" id="IPR014836">
    <property type="entry name" value="Integrin_bsu_cyt_dom"/>
</dbReference>
<dbReference type="FunFam" id="2.10.25.10:FF:000043">
    <property type="entry name" value="Integrin beta"/>
    <property type="match status" value="1"/>
</dbReference>
<dbReference type="OrthoDB" id="410592at2759"/>
<keyword evidence="10 15" id="KW-0401">Integrin</keyword>
<keyword evidence="7" id="KW-0677">Repeat</keyword>
<feature type="signal peptide" evidence="17">
    <location>
        <begin position="1"/>
        <end position="23"/>
    </location>
</feature>
<dbReference type="InterPro" id="IPR002035">
    <property type="entry name" value="VWF_A"/>
</dbReference>
<evidence type="ECO:0000256" key="15">
    <source>
        <dbReference type="RuleBase" id="RU000633"/>
    </source>
</evidence>
<dbReference type="Pfam" id="PF23105">
    <property type="entry name" value="EGF_integrin"/>
    <property type="match status" value="1"/>
</dbReference>
<dbReference type="InterPro" id="IPR002369">
    <property type="entry name" value="Integrin_bsu_VWA"/>
</dbReference>
<dbReference type="GO" id="GO:0033627">
    <property type="term" value="P:cell adhesion mediated by integrin"/>
    <property type="evidence" value="ECO:0007669"/>
    <property type="project" value="TreeGrafter"/>
</dbReference>
<dbReference type="InterPro" id="IPR032695">
    <property type="entry name" value="Integrin_dom_sf"/>
</dbReference>
<dbReference type="OMA" id="KQGMGAC"/>
<keyword evidence="8 15" id="KW-0130">Cell adhesion</keyword>
<dbReference type="PANTHER" id="PTHR10082:SF59">
    <property type="entry name" value="INTEGRIN BETA-NU"/>
    <property type="match status" value="1"/>
</dbReference>
<dbReference type="SUPFAM" id="SSF53300">
    <property type="entry name" value="vWA-like"/>
    <property type="match status" value="1"/>
</dbReference>
<organism evidence="19 20">
    <name type="scientific">Hermetia illucens</name>
    <name type="common">Black soldier fly</name>
    <dbReference type="NCBI Taxonomy" id="343691"/>
    <lineage>
        <taxon>Eukaryota</taxon>
        <taxon>Metazoa</taxon>
        <taxon>Ecdysozoa</taxon>
        <taxon>Arthropoda</taxon>
        <taxon>Hexapoda</taxon>
        <taxon>Insecta</taxon>
        <taxon>Pterygota</taxon>
        <taxon>Neoptera</taxon>
        <taxon>Endopterygota</taxon>
        <taxon>Diptera</taxon>
        <taxon>Brachycera</taxon>
        <taxon>Stratiomyomorpha</taxon>
        <taxon>Stratiomyidae</taxon>
        <taxon>Hermetiinae</taxon>
        <taxon>Hermetia</taxon>
    </lineage>
</organism>
<dbReference type="GO" id="GO:0009986">
    <property type="term" value="C:cell surface"/>
    <property type="evidence" value="ECO:0007669"/>
    <property type="project" value="TreeGrafter"/>
</dbReference>
<dbReference type="GO" id="GO:0007157">
    <property type="term" value="P:heterophilic cell-cell adhesion via plasma membrane cell adhesion molecules"/>
    <property type="evidence" value="ECO:0007669"/>
    <property type="project" value="UniProtKB-ARBA"/>
</dbReference>
<evidence type="ECO:0000259" key="18">
    <source>
        <dbReference type="PROSITE" id="PS50234"/>
    </source>
</evidence>
<sequence>MASKGISIILAIICSVIINRISADPTSCPSQESCESCLAADFDCAWCTDENYASTDRRCMTKTELLNRNCGSGSILQNVEETSILEDKELQDYTENGETIQIRPQRAKLRLVKGQKSEIEMTYRPARNNPLDLYYLMDLTFSMEDDRKTLVTVGSKLAQTLGSLTENYRLGYGSFSDKPIWPMIVPNTQDNPCKPAGVDCEPAYDFRHHLSFTNDMNKFVREVNESRITGNLDNLEGTLDALMQVIVCDDKIGWSEDARKIVIVATDGLMHFAGDGLLAGLIKKNDRKCHLSETGLYEAALDFDYPSLEEIYRELLRRKISVIFAVTRDNVQTYRQLTDLMADVSSVEILSEDSSNIVELVGEGYKKFVRKVNFVDTSPPFIDVSYKTDCGIAGGKLVPGQSCSNLELGQNVKFSIGFTVKEFPENGVYNHIIRIEEVGLSEALEVEVEIQKPCPCERNGGIESRNHELCNAHGSFECGMCYCEEGWIGKSCSCNSQSANQTDLTNQCRPLLEASTLKRGAICSDRGECECGQCYCFSGYEGQYCECPKCSNTCNLESAVCDCGVCLCNPGWSGPRCDCPTATDSCMSPNDELCSGQGECHCGQCKCNSKFYGTFCESSEGSDEFKNKICQYFNPCVERLVRERKDEKVDIMEVCADSNKMPFSYSFVESLQDNERVCIARVQFETGLSCDFPYIYDATKGSKQLYIVWDEEACKPVNYAAWISVSIIATILFGLLLIVIMKLFVMFQEKREFATFKEQIEKNQWEANVSPLYKDPVRSYRMPDNMDGTEFN</sequence>
<feature type="disulfide bond" evidence="14">
    <location>
        <begin position="600"/>
        <end position="605"/>
    </location>
</feature>
<dbReference type="PROSITE" id="PS00243">
    <property type="entry name" value="I_EGF_1"/>
    <property type="match status" value="1"/>
</dbReference>
<dbReference type="GO" id="GO:0007160">
    <property type="term" value="P:cell-matrix adhesion"/>
    <property type="evidence" value="ECO:0007669"/>
    <property type="project" value="TreeGrafter"/>
</dbReference>
<dbReference type="SUPFAM" id="SSF69179">
    <property type="entry name" value="Integrin domains"/>
    <property type="match status" value="1"/>
</dbReference>
<feature type="disulfide bond" evidence="14">
    <location>
        <begin position="563"/>
        <end position="594"/>
    </location>
</feature>
<keyword evidence="5 15" id="KW-0812">Transmembrane</keyword>
<feature type="disulfide bond" evidence="14">
    <location>
        <begin position="529"/>
        <end position="534"/>
    </location>
</feature>
<feature type="domain" description="VWFA" evidence="18">
    <location>
        <begin position="132"/>
        <end position="372"/>
    </location>
</feature>
<keyword evidence="9 16" id="KW-1133">Transmembrane helix</keyword>
<feature type="disulfide bond" evidence="14">
    <location>
        <begin position="37"/>
        <end position="70"/>
    </location>
</feature>
<dbReference type="GO" id="GO:0005178">
    <property type="term" value="F:integrin binding"/>
    <property type="evidence" value="ECO:0007669"/>
    <property type="project" value="TreeGrafter"/>
</dbReference>
<dbReference type="InterPro" id="IPR015812">
    <property type="entry name" value="Integrin_bsu"/>
</dbReference>
<dbReference type="Gene3D" id="3.40.50.410">
    <property type="entry name" value="von Willebrand factor, type A domain"/>
    <property type="match status" value="1"/>
</dbReference>
<evidence type="ECO:0000256" key="17">
    <source>
        <dbReference type="SAM" id="SignalP"/>
    </source>
</evidence>
<dbReference type="InterPro" id="IPR036465">
    <property type="entry name" value="vWFA_dom_sf"/>
</dbReference>
<dbReference type="SUPFAM" id="SSF57196">
    <property type="entry name" value="EGF/Laminin"/>
    <property type="match status" value="2"/>
</dbReference>
<dbReference type="FunFam" id="3.40.50.410:FF:000002">
    <property type="entry name" value="Integrin beta"/>
    <property type="match status" value="1"/>
</dbReference>